<feature type="transmembrane region" description="Helical" evidence="10">
    <location>
        <begin position="27"/>
        <end position="46"/>
    </location>
</feature>
<keyword evidence="5" id="KW-1003">Cell membrane</keyword>
<sequence>MIEAGAVALMVLALAFAVWRPRGLPEATVAVPAAAIAIAVGAVTLGEAFDEVHRLTSTVATLAALLALSHACEVLGVFDWVSRQIGRAGAGNGRRLFALGFVGAAVTTAALNLDATVVLLTPVLIAVTRGLGVRPRPLSVATISLANAASSLMPVSNLTNLLAFSATGLSFGRFTVLMALPWLATLVVQYAVHRWWFRAEIADVPDHDPEEPGPAPVAALCVLAATLVGFVLSSQVGVEPVWFATAGAVVLTVIAMARRRSGATDVVRAINPLFLLFVFALGVLVAAIADGSIGRWLAGIVPHGTGLLALLGIAAIGAVVANVINNIPATLLLLAAMSGSPTVALLAMMLGVNIGSNLTYVGSLANLLWRRIVSRDGVEVSAVGFSALGLVAGPPSIVAAVTALWLVS</sequence>
<reference evidence="13" key="1">
    <citation type="journal article" date="2019" name="Int. J. Syst. Evol. Microbiol.">
        <title>The Global Catalogue of Microorganisms (GCM) 10K type strain sequencing project: providing services to taxonomists for standard genome sequencing and annotation.</title>
        <authorList>
            <consortium name="The Broad Institute Genomics Platform"/>
            <consortium name="The Broad Institute Genome Sequencing Center for Infectious Disease"/>
            <person name="Wu L."/>
            <person name="Ma J."/>
        </authorList>
    </citation>
    <scope>NUCLEOTIDE SEQUENCE [LARGE SCALE GENOMIC DNA]</scope>
    <source>
        <strain evidence="13">CCUG 50873</strain>
    </source>
</reference>
<feature type="transmembrane region" description="Helical" evidence="10">
    <location>
        <begin position="240"/>
        <end position="257"/>
    </location>
</feature>
<keyword evidence="9 10" id="KW-0472">Membrane</keyword>
<feature type="transmembrane region" description="Helical" evidence="10">
    <location>
        <begin position="58"/>
        <end position="78"/>
    </location>
</feature>
<feature type="transmembrane region" description="Helical" evidence="10">
    <location>
        <begin position="383"/>
        <end position="407"/>
    </location>
</feature>
<comment type="similarity">
    <text evidence="2">Belongs to the ArsB family.</text>
</comment>
<evidence type="ECO:0000256" key="4">
    <source>
        <dbReference type="ARBA" id="ARBA00022448"/>
    </source>
</evidence>
<evidence type="ECO:0000256" key="9">
    <source>
        <dbReference type="ARBA" id="ARBA00023136"/>
    </source>
</evidence>
<feature type="transmembrane region" description="Helical" evidence="10">
    <location>
        <begin position="331"/>
        <end position="354"/>
    </location>
</feature>
<evidence type="ECO:0000256" key="8">
    <source>
        <dbReference type="ARBA" id="ARBA00022989"/>
    </source>
</evidence>
<keyword evidence="6 10" id="KW-0812">Transmembrane</keyword>
<proteinExistence type="inferred from homology"/>
<feature type="domain" description="Citrate transporter-like" evidence="11">
    <location>
        <begin position="15"/>
        <end position="339"/>
    </location>
</feature>
<feature type="transmembrane region" description="Helical" evidence="10">
    <location>
        <begin position="171"/>
        <end position="192"/>
    </location>
</feature>
<feature type="transmembrane region" description="Helical" evidence="10">
    <location>
        <begin position="138"/>
        <end position="159"/>
    </location>
</feature>
<dbReference type="Proteomes" id="UP001597068">
    <property type="component" value="Unassembled WGS sequence"/>
</dbReference>
<keyword evidence="8 10" id="KW-1133">Transmembrane helix</keyword>
<comment type="subcellular location">
    <subcellularLocation>
        <location evidence="1">Cell membrane</location>
        <topology evidence="1">Multi-pass membrane protein</topology>
    </subcellularLocation>
</comment>
<comment type="caution">
    <text evidence="12">The sequence shown here is derived from an EMBL/GenBank/DDBJ whole genome shotgun (WGS) entry which is preliminary data.</text>
</comment>
<feature type="transmembrane region" description="Helical" evidence="10">
    <location>
        <begin position="269"/>
        <end position="288"/>
    </location>
</feature>
<dbReference type="InterPro" id="IPR000802">
    <property type="entry name" value="Arsenical_pump_ArsB"/>
</dbReference>
<keyword evidence="7" id="KW-0059">Arsenical resistance</keyword>
<dbReference type="PRINTS" id="PR00758">
    <property type="entry name" value="ARSENICPUMP"/>
</dbReference>
<evidence type="ECO:0000313" key="12">
    <source>
        <dbReference type="EMBL" id="MFD0927026.1"/>
    </source>
</evidence>
<keyword evidence="13" id="KW-1185">Reference proteome</keyword>
<accession>A0ABW3GDB6</accession>
<feature type="transmembrane region" description="Helical" evidence="10">
    <location>
        <begin position="300"/>
        <end position="324"/>
    </location>
</feature>
<evidence type="ECO:0000256" key="7">
    <source>
        <dbReference type="ARBA" id="ARBA00022849"/>
    </source>
</evidence>
<evidence type="ECO:0000256" key="5">
    <source>
        <dbReference type="ARBA" id="ARBA00022475"/>
    </source>
</evidence>
<evidence type="ECO:0000259" key="11">
    <source>
        <dbReference type="Pfam" id="PF03600"/>
    </source>
</evidence>
<organism evidence="12 13">
    <name type="scientific">Williamsia deligens</name>
    <dbReference type="NCBI Taxonomy" id="321325"/>
    <lineage>
        <taxon>Bacteria</taxon>
        <taxon>Bacillati</taxon>
        <taxon>Actinomycetota</taxon>
        <taxon>Actinomycetes</taxon>
        <taxon>Mycobacteriales</taxon>
        <taxon>Nocardiaceae</taxon>
        <taxon>Williamsia</taxon>
    </lineage>
</organism>
<feature type="transmembrane region" description="Helical" evidence="10">
    <location>
        <begin position="98"/>
        <end position="126"/>
    </location>
</feature>
<comment type="similarity">
    <text evidence="3">Belongs to the CitM (TC 2.A.11) transporter family.</text>
</comment>
<gene>
    <name evidence="12" type="ORF">ACFQ04_14905</name>
</gene>
<evidence type="ECO:0000256" key="6">
    <source>
        <dbReference type="ARBA" id="ARBA00022692"/>
    </source>
</evidence>
<evidence type="ECO:0000256" key="1">
    <source>
        <dbReference type="ARBA" id="ARBA00004651"/>
    </source>
</evidence>
<dbReference type="Pfam" id="PF03600">
    <property type="entry name" value="CitMHS"/>
    <property type="match status" value="1"/>
</dbReference>
<evidence type="ECO:0000313" key="13">
    <source>
        <dbReference type="Proteomes" id="UP001597068"/>
    </source>
</evidence>
<evidence type="ECO:0000256" key="3">
    <source>
        <dbReference type="ARBA" id="ARBA00009843"/>
    </source>
</evidence>
<evidence type="ECO:0000256" key="2">
    <source>
        <dbReference type="ARBA" id="ARBA00006433"/>
    </source>
</evidence>
<evidence type="ECO:0000256" key="10">
    <source>
        <dbReference type="SAM" id="Phobius"/>
    </source>
</evidence>
<dbReference type="PANTHER" id="PTHR43302:SF5">
    <property type="entry name" value="TRANSPORTER ARSB-RELATED"/>
    <property type="match status" value="1"/>
</dbReference>
<dbReference type="EMBL" id="JBHTIL010000002">
    <property type="protein sequence ID" value="MFD0927026.1"/>
    <property type="molecule type" value="Genomic_DNA"/>
</dbReference>
<name>A0ABW3GDB6_9NOCA</name>
<keyword evidence="4" id="KW-0813">Transport</keyword>
<dbReference type="PANTHER" id="PTHR43302">
    <property type="entry name" value="TRANSPORTER ARSB-RELATED"/>
    <property type="match status" value="1"/>
</dbReference>
<dbReference type="InterPro" id="IPR004680">
    <property type="entry name" value="Cit_transptr-like_dom"/>
</dbReference>
<dbReference type="RefSeq" id="WP_301283865.1">
    <property type="nucleotide sequence ID" value="NZ_BAAAMO010000006.1"/>
</dbReference>
<protein>
    <submittedName>
        <fullName evidence="12">SLC13 family permease</fullName>
    </submittedName>
</protein>